<dbReference type="PANTHER" id="PTHR10066:SF67">
    <property type="entry name" value="BETA-GLUCURONIDASE"/>
    <property type="match status" value="1"/>
</dbReference>
<accession>A0A0E2H1Z1</accession>
<dbReference type="Gene3D" id="2.60.40.10">
    <property type="entry name" value="Immunoglobulins"/>
    <property type="match status" value="1"/>
</dbReference>
<gene>
    <name evidence="8" type="ORF">HMPREF1090_05651</name>
</gene>
<dbReference type="Proteomes" id="UP000013085">
    <property type="component" value="Unassembled WGS sequence"/>
</dbReference>
<evidence type="ECO:0000256" key="3">
    <source>
        <dbReference type="ARBA" id="ARBA00016205"/>
    </source>
</evidence>
<dbReference type="GO" id="GO:0030246">
    <property type="term" value="F:carbohydrate binding"/>
    <property type="evidence" value="ECO:0007669"/>
    <property type="project" value="TreeGrafter"/>
</dbReference>
<dbReference type="GO" id="GO:0005975">
    <property type="term" value="P:carbohydrate metabolic process"/>
    <property type="evidence" value="ECO:0007669"/>
    <property type="project" value="InterPro"/>
</dbReference>
<evidence type="ECO:0000256" key="4">
    <source>
        <dbReference type="ARBA" id="ARBA00022801"/>
    </source>
</evidence>
<name>A0A0E2H1Z1_9FIRM</name>
<dbReference type="PATRIC" id="fig|999408.3.peg.6059"/>
<dbReference type="GeneID" id="57961795"/>
<dbReference type="SUPFAM" id="SSF49785">
    <property type="entry name" value="Galactose-binding domain-like"/>
    <property type="match status" value="1"/>
</dbReference>
<dbReference type="SUPFAM" id="SSF51445">
    <property type="entry name" value="(Trans)glycosidases"/>
    <property type="match status" value="1"/>
</dbReference>
<evidence type="ECO:0000256" key="1">
    <source>
        <dbReference type="ARBA" id="ARBA00007401"/>
    </source>
</evidence>
<protein>
    <recommendedName>
        <fullName evidence="3">Beta-glucuronidase</fullName>
        <ecNumber evidence="2">3.2.1.31</ecNumber>
    </recommendedName>
</protein>
<dbReference type="InterPro" id="IPR006103">
    <property type="entry name" value="Glyco_hydro_2_cat"/>
</dbReference>
<feature type="domain" description="Glycoside hydrolase family 2 catalytic" evidence="6">
    <location>
        <begin position="279"/>
        <end position="596"/>
    </location>
</feature>
<dbReference type="SUPFAM" id="SSF49303">
    <property type="entry name" value="beta-Galactosidase/glucuronidase domain"/>
    <property type="match status" value="1"/>
</dbReference>
<dbReference type="Pfam" id="PF02836">
    <property type="entry name" value="Glyco_hydro_2_C"/>
    <property type="match status" value="1"/>
</dbReference>
<evidence type="ECO:0000259" key="6">
    <source>
        <dbReference type="Pfam" id="PF02836"/>
    </source>
</evidence>
<comment type="caution">
    <text evidence="8">The sequence shown here is derived from an EMBL/GenBank/DDBJ whole genome shotgun (WGS) entry which is preliminary data.</text>
</comment>
<dbReference type="Gene3D" id="3.20.20.80">
    <property type="entry name" value="Glycosidases"/>
    <property type="match status" value="1"/>
</dbReference>
<dbReference type="InterPro" id="IPR017853">
    <property type="entry name" value="GH"/>
</dbReference>
<dbReference type="GO" id="GO:0019391">
    <property type="term" value="P:glucuronoside catabolic process"/>
    <property type="evidence" value="ECO:0007669"/>
    <property type="project" value="TreeGrafter"/>
</dbReference>
<sequence>MLYPVLTSSRLLSDLSGVWDFKLDYGKGFEEEWFQKPLENPMTMPVPAAYNDLKEGIDFRDHYGWVFYQRTFSVPEFMKAQRVMLRFDAVAHGAKVYVNGDLLCAHEGGFLPFEVEITDLAGKGECLLTVAVNNIIDYTTLPVGGKNNILSGGLPGFETKGPQKPVNNPNFDFFNYCGIIRPVRIYTTPKSYISDITVTAEVNGADAALNYKIDTIGTGECLVEVFDREGNKVTEAAGCEGILKIEQVKLWQPLNAYLYNIRVTFGEDVYTLPYGVRTVRIDGTKFLINEKPFYFKGYGKHEDTFPNGRGINLPMNTKDISLMKWQGANSFRTSHYPYSEEMMRLCDQEGIVVIDETTAVGVNLEFGGGANFNGQKISTFDKEHGVQTQEHHKEVIRDLIARDKNHACVVMWSIANEPDSYSEGAYEYFAPLYELARSLDPQKRPCTLVSVQMGGGPATDVSAKLSDVICLNRYYGWYFGAPDLQGPELALREELDQWAEYGLPVIFTEYGADTVMGFHDTTPVMYTEEYQVDYYKMNHRVFDDYDFVVGEQAWNFADFATSQGLLRVQGNKKGLFTRDRRPKLAAHYFKERWHQIPDFEYKK</sequence>
<dbReference type="NCBIfam" id="NF007538">
    <property type="entry name" value="PRK10150.1"/>
    <property type="match status" value="1"/>
</dbReference>
<comment type="similarity">
    <text evidence="1">Belongs to the glycosyl hydrolase 2 family.</text>
</comment>
<dbReference type="EC" id="3.2.1.31" evidence="2"/>
<dbReference type="Gene3D" id="2.60.120.260">
    <property type="entry name" value="Galactose-binding domain-like"/>
    <property type="match status" value="1"/>
</dbReference>
<dbReference type="InterPro" id="IPR023230">
    <property type="entry name" value="Glyco_hydro_2_CS"/>
</dbReference>
<evidence type="ECO:0000256" key="2">
    <source>
        <dbReference type="ARBA" id="ARBA00012761"/>
    </source>
</evidence>
<evidence type="ECO:0000256" key="5">
    <source>
        <dbReference type="ARBA" id="ARBA00023295"/>
    </source>
</evidence>
<feature type="domain" description="Glycosyl hydrolases family 2 sugar binding" evidence="7">
    <location>
        <begin position="13"/>
        <end position="189"/>
    </location>
</feature>
<keyword evidence="4" id="KW-0378">Hydrolase</keyword>
<dbReference type="AlphaFoldDB" id="A0A0E2H1Z1"/>
<dbReference type="EMBL" id="AGYR01000079">
    <property type="protein sequence ID" value="ENZ05437.1"/>
    <property type="molecule type" value="Genomic_DNA"/>
</dbReference>
<reference evidence="8 9" key="1">
    <citation type="submission" date="2013-01" db="EMBL/GenBank/DDBJ databases">
        <title>The Genome Sequence of Clostridium clostridioforme 90A8.</title>
        <authorList>
            <consortium name="The Broad Institute Genome Sequencing Platform"/>
            <person name="Earl A."/>
            <person name="Ward D."/>
            <person name="Feldgarden M."/>
            <person name="Gevers D."/>
            <person name="Courvalin P."/>
            <person name="Lambert T."/>
            <person name="Walker B."/>
            <person name="Young S.K."/>
            <person name="Zeng Q."/>
            <person name="Gargeya S."/>
            <person name="Fitzgerald M."/>
            <person name="Haas B."/>
            <person name="Abouelleil A."/>
            <person name="Alvarado L."/>
            <person name="Arachchi H.M."/>
            <person name="Berlin A.M."/>
            <person name="Chapman S.B."/>
            <person name="Dewar J."/>
            <person name="Goldberg J."/>
            <person name="Griggs A."/>
            <person name="Gujja S."/>
            <person name="Hansen M."/>
            <person name="Howarth C."/>
            <person name="Imamovic A."/>
            <person name="Larimer J."/>
            <person name="McCowan C."/>
            <person name="Murphy C."/>
            <person name="Neiman D."/>
            <person name="Pearson M."/>
            <person name="Priest M."/>
            <person name="Roberts A."/>
            <person name="Saif S."/>
            <person name="Shea T."/>
            <person name="Sisk P."/>
            <person name="Sykes S."/>
            <person name="Wortman J."/>
            <person name="Nusbaum C."/>
            <person name="Birren B."/>
        </authorList>
    </citation>
    <scope>NUCLEOTIDE SEQUENCE [LARGE SCALE GENOMIC DNA]</scope>
    <source>
        <strain evidence="8 9">90A8</strain>
    </source>
</reference>
<dbReference type="InterPro" id="IPR008979">
    <property type="entry name" value="Galactose-bd-like_sf"/>
</dbReference>
<dbReference type="InterPro" id="IPR006101">
    <property type="entry name" value="Glyco_hydro_2"/>
</dbReference>
<evidence type="ECO:0000313" key="9">
    <source>
        <dbReference type="Proteomes" id="UP000013085"/>
    </source>
</evidence>
<dbReference type="PRINTS" id="PR00132">
    <property type="entry name" value="GLHYDRLASE2"/>
</dbReference>
<dbReference type="PROSITE" id="PS00719">
    <property type="entry name" value="GLYCOSYL_HYDROL_F2_1"/>
    <property type="match status" value="1"/>
</dbReference>
<dbReference type="PANTHER" id="PTHR10066">
    <property type="entry name" value="BETA-GLUCURONIDASE"/>
    <property type="match status" value="1"/>
</dbReference>
<evidence type="ECO:0000313" key="8">
    <source>
        <dbReference type="EMBL" id="ENZ05437.1"/>
    </source>
</evidence>
<evidence type="ECO:0000259" key="7">
    <source>
        <dbReference type="Pfam" id="PF02837"/>
    </source>
</evidence>
<dbReference type="GO" id="GO:0004566">
    <property type="term" value="F:beta-glucuronidase activity"/>
    <property type="evidence" value="ECO:0007669"/>
    <property type="project" value="UniProtKB-EC"/>
</dbReference>
<dbReference type="InterPro" id="IPR023232">
    <property type="entry name" value="Glyco_hydro_2_AS"/>
</dbReference>
<organism evidence="8 9">
    <name type="scientific">[Clostridium] clostridioforme 90A8</name>
    <dbReference type="NCBI Taxonomy" id="999408"/>
    <lineage>
        <taxon>Bacteria</taxon>
        <taxon>Bacillati</taxon>
        <taxon>Bacillota</taxon>
        <taxon>Clostridia</taxon>
        <taxon>Lachnospirales</taxon>
        <taxon>Lachnospiraceae</taxon>
        <taxon>Enterocloster</taxon>
    </lineage>
</organism>
<dbReference type="Pfam" id="PF02837">
    <property type="entry name" value="Glyco_hydro_2_N"/>
    <property type="match status" value="1"/>
</dbReference>
<dbReference type="InterPro" id="IPR013783">
    <property type="entry name" value="Ig-like_fold"/>
</dbReference>
<keyword evidence="5" id="KW-0326">Glycosidase</keyword>
<dbReference type="InterPro" id="IPR036156">
    <property type="entry name" value="Beta-gal/glucu_dom_sf"/>
</dbReference>
<dbReference type="PROSITE" id="PS00608">
    <property type="entry name" value="GLYCOSYL_HYDROL_F2_2"/>
    <property type="match status" value="1"/>
</dbReference>
<proteinExistence type="inferred from homology"/>
<dbReference type="HOGENOM" id="CLU_006501_6_1_9"/>
<dbReference type="FunFam" id="3.20.20.80:FF:000080">
    <property type="entry name" value="Beta-glucuronidase UidA"/>
    <property type="match status" value="1"/>
</dbReference>
<dbReference type="InterPro" id="IPR006104">
    <property type="entry name" value="Glyco_hydro_2_N"/>
</dbReference>
<dbReference type="RefSeq" id="WP_002584878.1">
    <property type="nucleotide sequence ID" value="NZ_KB851001.1"/>
</dbReference>